<proteinExistence type="predicted"/>
<evidence type="ECO:0000256" key="1">
    <source>
        <dbReference type="ARBA" id="ARBA00022737"/>
    </source>
</evidence>
<keyword evidence="4" id="KW-1185">Reference proteome</keyword>
<comment type="caution">
    <text evidence="3">The sequence shown here is derived from an EMBL/GenBank/DDBJ whole genome shotgun (WGS) entry which is preliminary data.</text>
</comment>
<evidence type="ECO:0008006" key="5">
    <source>
        <dbReference type="Google" id="ProtNLM"/>
    </source>
</evidence>
<dbReference type="InterPro" id="IPR051165">
    <property type="entry name" value="Multifunctional_ANK_Repeat"/>
</dbReference>
<dbReference type="Proteomes" id="UP000746690">
    <property type="component" value="Unassembled WGS sequence"/>
</dbReference>
<evidence type="ECO:0000313" key="4">
    <source>
        <dbReference type="Proteomes" id="UP000746690"/>
    </source>
</evidence>
<dbReference type="RefSeq" id="WP_169675197.1">
    <property type="nucleotide sequence ID" value="NZ_JABBHF010000008.1"/>
</dbReference>
<dbReference type="InterPro" id="IPR036770">
    <property type="entry name" value="Ankyrin_rpt-contain_sf"/>
</dbReference>
<dbReference type="Gene3D" id="1.25.40.20">
    <property type="entry name" value="Ankyrin repeat-containing domain"/>
    <property type="match status" value="2"/>
</dbReference>
<evidence type="ECO:0000313" key="3">
    <source>
        <dbReference type="EMBL" id="NMH88826.1"/>
    </source>
</evidence>
<gene>
    <name evidence="3" type="ORF">HHX25_15035</name>
</gene>
<dbReference type="SMART" id="SM00248">
    <property type="entry name" value="ANK"/>
    <property type="match status" value="6"/>
</dbReference>
<dbReference type="SUPFAM" id="SSF48403">
    <property type="entry name" value="Ankyrin repeat"/>
    <property type="match status" value="1"/>
</dbReference>
<keyword evidence="1" id="KW-0677">Repeat</keyword>
<dbReference type="PANTHER" id="PTHR24123">
    <property type="entry name" value="ANKYRIN REPEAT-CONTAINING"/>
    <property type="match status" value="1"/>
</dbReference>
<dbReference type="EMBL" id="JABBHF010000008">
    <property type="protein sequence ID" value="NMH88826.1"/>
    <property type="molecule type" value="Genomic_DNA"/>
</dbReference>
<keyword evidence="2" id="KW-0040">ANK repeat</keyword>
<sequence>MKEITEELFSYIIYSGPTGTPPPRDLDKIKSFIDQGAELNKIDSIFKRDLLTCVIRNTKSKRERLATIKLLVDSGARINFKNKIGPSPINSALDCLDYRVTKFLLENGAIILPQRDLYASKIIEKDNIKFFELLLEHGLDINAPTSYSYMAGANDDIEIPGNSLLIDAVVLNAINIVKCLIENNADIHYSHPFSGSALARAIYYNNTEALELLLEAGGNPNEIIFPGNIPVLRNAISRGHLECVKLLLKYGAKIEDAYVKEDLENLNIPRDVARQIEELLT</sequence>
<organism evidence="3 4">
    <name type="scientific">Flavivirga algicola</name>
    <dbReference type="NCBI Taxonomy" id="2729136"/>
    <lineage>
        <taxon>Bacteria</taxon>
        <taxon>Pseudomonadati</taxon>
        <taxon>Bacteroidota</taxon>
        <taxon>Flavobacteriia</taxon>
        <taxon>Flavobacteriales</taxon>
        <taxon>Flavobacteriaceae</taxon>
        <taxon>Flavivirga</taxon>
    </lineage>
</organism>
<name>A0ABX1RZ15_9FLAO</name>
<dbReference type="Pfam" id="PF12796">
    <property type="entry name" value="Ank_2"/>
    <property type="match status" value="1"/>
</dbReference>
<accession>A0ABX1RZ15</accession>
<protein>
    <recommendedName>
        <fullName evidence="5">Ankyrin repeat domain-containing protein</fullName>
    </recommendedName>
</protein>
<evidence type="ECO:0000256" key="2">
    <source>
        <dbReference type="ARBA" id="ARBA00023043"/>
    </source>
</evidence>
<dbReference type="PANTHER" id="PTHR24123:SF141">
    <property type="entry name" value="ANKYRIN 2, ISOFORM U"/>
    <property type="match status" value="1"/>
</dbReference>
<reference evidence="3 4" key="1">
    <citation type="submission" date="2020-04" db="EMBL/GenBank/DDBJ databases">
        <title>A Flavivirga sp. nov.</title>
        <authorList>
            <person name="Sun X."/>
        </authorList>
    </citation>
    <scope>NUCLEOTIDE SEQUENCE [LARGE SCALE GENOMIC DNA]</scope>
    <source>
        <strain evidence="3 4">Y03</strain>
    </source>
</reference>
<dbReference type="InterPro" id="IPR002110">
    <property type="entry name" value="Ankyrin_rpt"/>
</dbReference>